<name>A0A8C5JVD0_JUNHY</name>
<dbReference type="GO" id="GO:0007186">
    <property type="term" value="P:G protein-coupled receptor signaling pathway"/>
    <property type="evidence" value="ECO:0007669"/>
    <property type="project" value="UniProtKB-ARBA"/>
</dbReference>
<dbReference type="SMART" id="SM00239">
    <property type="entry name" value="C2"/>
    <property type="match status" value="1"/>
</dbReference>
<keyword evidence="16" id="KW-0333">Golgi apparatus</keyword>
<keyword evidence="9" id="KW-0597">Phosphoprotein</keyword>
<keyword evidence="18" id="KW-0472">Membrane</keyword>
<dbReference type="PROSITE" id="PS50009">
    <property type="entry name" value="RASGEF_CAT"/>
    <property type="match status" value="1"/>
</dbReference>
<dbReference type="GO" id="GO:0048015">
    <property type="term" value="P:phosphatidylinositol-mediated signaling"/>
    <property type="evidence" value="ECO:0007669"/>
    <property type="project" value="TreeGrafter"/>
</dbReference>
<evidence type="ECO:0000256" key="12">
    <source>
        <dbReference type="ARBA" id="ARBA00022737"/>
    </source>
</evidence>
<dbReference type="InterPro" id="IPR017946">
    <property type="entry name" value="PLC-like_Pdiesterase_TIM-brl"/>
</dbReference>
<dbReference type="InterPro" id="IPR046973">
    <property type="entry name" value="PLC-epsilon1_cat"/>
</dbReference>
<dbReference type="Gene3D" id="1.10.840.10">
    <property type="entry name" value="Ras guanine-nucleotide exchange factors catalytic domain"/>
    <property type="match status" value="1"/>
</dbReference>
<feature type="region of interest" description="Disordered" evidence="24">
    <location>
        <begin position="1064"/>
        <end position="1104"/>
    </location>
</feature>
<dbReference type="GO" id="GO:0051209">
    <property type="term" value="P:release of sequestered calcium ion into cytosol"/>
    <property type="evidence" value="ECO:0007669"/>
    <property type="project" value="TreeGrafter"/>
</dbReference>
<feature type="compositionally biased region" description="Polar residues" evidence="24">
    <location>
        <begin position="1124"/>
        <end position="1134"/>
    </location>
</feature>
<dbReference type="InterPro" id="IPR001711">
    <property type="entry name" value="PLipase_C_Pinositol-sp_Y"/>
</dbReference>
<dbReference type="InterPro" id="IPR023578">
    <property type="entry name" value="Ras_GEF_dom_sf"/>
</dbReference>
<dbReference type="InterPro" id="IPR000008">
    <property type="entry name" value="C2_dom"/>
</dbReference>
<dbReference type="GO" id="GO:0016042">
    <property type="term" value="P:lipid catabolic process"/>
    <property type="evidence" value="ECO:0007669"/>
    <property type="project" value="UniProtKB-KW"/>
</dbReference>
<dbReference type="SUPFAM" id="SSF54236">
    <property type="entry name" value="Ubiquitin-like"/>
    <property type="match status" value="2"/>
</dbReference>
<evidence type="ECO:0000313" key="29">
    <source>
        <dbReference type="Ensembl" id="ENSJHYP00000024223.1"/>
    </source>
</evidence>
<feature type="domain" description="C2" evidence="25">
    <location>
        <begin position="1802"/>
        <end position="1927"/>
    </location>
</feature>
<evidence type="ECO:0000256" key="17">
    <source>
        <dbReference type="ARBA" id="ARBA00023098"/>
    </source>
</evidence>
<evidence type="ECO:0000256" key="16">
    <source>
        <dbReference type="ARBA" id="ARBA00023034"/>
    </source>
</evidence>
<keyword evidence="14" id="KW-0106">Calcium</keyword>
<dbReference type="Gene3D" id="2.60.40.150">
    <property type="entry name" value="C2 domain"/>
    <property type="match status" value="1"/>
</dbReference>
<evidence type="ECO:0000259" key="26">
    <source>
        <dbReference type="PROSITE" id="PS50008"/>
    </source>
</evidence>
<dbReference type="FunFam" id="3.10.20.90:FF:000118">
    <property type="entry name" value="Phosphoinositide phospholipase C"/>
    <property type="match status" value="1"/>
</dbReference>
<reference evidence="29" key="1">
    <citation type="submission" date="2025-08" db="UniProtKB">
        <authorList>
            <consortium name="Ensembl"/>
        </authorList>
    </citation>
    <scope>IDENTIFICATION</scope>
</reference>
<dbReference type="CDD" id="cd17229">
    <property type="entry name" value="RA1_PLC-epsilon"/>
    <property type="match status" value="1"/>
</dbReference>
<keyword evidence="8" id="KW-0963">Cytoplasm</keyword>
<dbReference type="InterPro" id="IPR029071">
    <property type="entry name" value="Ubiquitin-like_domsf"/>
</dbReference>
<dbReference type="FunFam" id="2.60.40.150:FF:000085">
    <property type="entry name" value="Phosphoinositide phospholipase C"/>
    <property type="match status" value="1"/>
</dbReference>
<feature type="domain" description="Ras-GEF" evidence="27">
    <location>
        <begin position="506"/>
        <end position="759"/>
    </location>
</feature>
<comment type="cofactor">
    <cofactor evidence="2">
        <name>Ca(2+)</name>
        <dbReference type="ChEBI" id="CHEBI:29108"/>
    </cofactor>
</comment>
<evidence type="ECO:0000256" key="3">
    <source>
        <dbReference type="ARBA" id="ARBA00004236"/>
    </source>
</evidence>
<dbReference type="CDD" id="cd16203">
    <property type="entry name" value="EFh_PI-PLCepsilon"/>
    <property type="match status" value="1"/>
</dbReference>
<dbReference type="InterPro" id="IPR046974">
    <property type="entry name" value="PLC_epsilon1_EF"/>
</dbReference>
<dbReference type="InterPro" id="IPR000909">
    <property type="entry name" value="PLipase_C_PInositol-sp_X_dom"/>
</dbReference>
<dbReference type="SMART" id="SM00147">
    <property type="entry name" value="RasGEF"/>
    <property type="match status" value="1"/>
</dbReference>
<dbReference type="EC" id="3.1.4.11" evidence="23"/>
<dbReference type="GO" id="GO:0030027">
    <property type="term" value="C:lamellipodium"/>
    <property type="evidence" value="ECO:0007669"/>
    <property type="project" value="UniProtKB-SubCell"/>
</dbReference>
<evidence type="ECO:0000256" key="22">
    <source>
        <dbReference type="PROSITE-ProRule" id="PRU00168"/>
    </source>
</evidence>
<dbReference type="CDD" id="cd01780">
    <property type="entry name" value="RA2_PLC-epsilon"/>
    <property type="match status" value="1"/>
</dbReference>
<protein>
    <recommendedName>
        <fullName evidence="23">Phosphoinositide phospholipase C</fullName>
        <ecNumber evidence="23">3.1.4.11</ecNumber>
    </recommendedName>
</protein>
<evidence type="ECO:0000256" key="2">
    <source>
        <dbReference type="ARBA" id="ARBA00001913"/>
    </source>
</evidence>
<dbReference type="InterPro" id="IPR001895">
    <property type="entry name" value="RASGEF_cat_dom"/>
</dbReference>
<comment type="subcellular location">
    <subcellularLocation>
        <location evidence="3">Cell membrane</location>
    </subcellularLocation>
    <subcellularLocation>
        <location evidence="5">Cell projection</location>
        <location evidence="5">Lamellipodium</location>
    </subcellularLocation>
    <subcellularLocation>
        <location evidence="6">Cytoplasm</location>
        <location evidence="6">Cytosol</location>
    </subcellularLocation>
    <subcellularLocation>
        <location evidence="4">Golgi apparatus membrane</location>
    </subcellularLocation>
</comment>
<dbReference type="Pfam" id="PF00388">
    <property type="entry name" value="PI-PLC-X"/>
    <property type="match status" value="1"/>
</dbReference>
<dbReference type="SUPFAM" id="SSF48366">
    <property type="entry name" value="Ras GEF"/>
    <property type="match status" value="1"/>
</dbReference>
<sequence length="2244" mass="251342">MTSEEMTASVLLSVVQGKVIAAQSAGDENTENALDTSVIRRHTASSGRQTTHNLSYLHRLEEESLQGSVPKIFPLAKEQLANDKSNENFWERNNSISDSVEFFNINCNIVQKNYKSNISCSQLYQSCGPLAGEEACLETGIPVSLERAMLAEIQLKMNGPSLRSQTAVNKNDSSDPDKVAFFHLHCASERNISKALCGLHKSFLLDDCLQPTSDGDGNTTGSPACTCSIMQLTNNCENKNGQQLYEDALRDKFLCLERAPRKVKVACSGHNFCGNNFTGRMPSKPFLSHFEDCSDNCEEELEEDFFRNKKERSTLLIRRFCKNDKEVKKSVYTGTRAIFRTLPSGHIGTVAWHYVDSLNLYMSGFLPSMLLHSSQIFSTVREEEEGAEDIFEFIPHLLRKLPTSVTDCIYKGDGFCVKPCVTGAYCQYRATSQRTALSNYVTGALLEATTSLGARSGLLNIFGGSTGRTMLKERQACTSMAGSSVLPSSVAGISRELIELQHLIQFPEEVASILTEQEQELYRKVLPIDYLCFLTRDLGSAECQSKLPSIKASISATVLSAPNGEHNAVEDLVTRFNEVSSWVTWLILTAGSMEEKREVFSYLVHVAKCCWNMGNYNAVMEFLAGLRSRKVLKMWQFMDQSDIETMRSLKDAMAQHESSSEYRKVVNRALNIPGCKVVPFCGVFLKELCEVLDGASSLIRLCPRYNSQDETLEFVSDYSGQDNFLQRVGQDGLNNPEKESTTNNIFQTIRSCNRSLESEEGEDNVSEGSSSRKNSLKDKNRYQFLIGDLSDSESDIFEQLKEWDTSSTEEQQKAFCHGIELIPWYVLSIRADVHQFMQQGATVIHYDQETHLSARCFLQLQPDNSTLTWTKPTTVCPANAKAKLSVLGNTAELGKYQFLGNTGLVEGFLDLFSAKAVYMGHSGIDMHTVCVQNKLCNMSLEENGITLLYGLQTTDNKLLHFVAPKYTARMLYDGLLELTKAVRKMRRFPDQRLQWLRKQYVSLYQEDGRFEGPTLAQAVELFGGRRWSARSTGTGSLTKSTEKPNVQRNNTLGISTAKKKKKVLIRGESGEATDDEMATRKAKSCKEYRNRSGSDPQDIDEQEEPGKYIASVIKNLSRRAHSLTASGSPNLGATSSSPARPVSSPVISSRGMKGFQNFMVSDSNMTFVEFVELFKSFSVRSRKDLKDLFDVYAVPCNRSGLEPAPLYTNLKIDENSCGFQPDLDLLTRNVSDLGLFIKSRQQLSDNQRQISDAIAAASIVTNGTGVESTSLGVFGVGIQQLNDFLVNCQGEHCTYDEILSIIQKFEPSVNMCQQGLLSFEGFARFLMDKDNFASKNDESQENAEDLHFPLSYYYIESSHNTYLTGHQLKGESSVELYSQVLLQGCRSVELDCWDGDDGMPIIYHGHTLTTKISFKEVVEAIDRNAFITSDMPVIISIENHCSLPQQRKMAEIFKSVFGDKLVTKFLFESDFSDDPMLPSPGQLRRKILLKNKKLKAHQTPVDILKQKAHQLAHLQAQANNGASNPTPTNEEEEDEEDEYDYDYESLSDDNILEDRPENKLSSDKLQFEYNEDTAKRLKKADGATYNNKGKVYDMELGEEFYLPQNKKESRQIAPELSDLVIYCQAVKFPGLSTLNPSGSSRGKERKSRKSIFGNNPGRLSPGESAALAKASGKGPFDAMRPTWEDPCSPYNSPASLSAIIRTPKCYHISSLNENAAKRLCRRYSQKLIQHTTCQLLRTYPAATRIDSSNPQPLIFWLHGVQLVALNYQTDDLPLQLNAAMFEANGGCGYVLKPPVLWDKNCSMYQHFCPLERDLDNKEPAIYSLTIVSGQNVCPSNSTGSPCIEIDVLGMPLDSCHFRTKPIHRNTLNPMWNEQFLFRVHFEDLVFLRFAVVENNCSAVTAQRIIPLKALKRGYRHVQLHNLHNETLEISSLFINSRRMEESPSGNTLPASMLFSPGERKAAMTYKVTVHGIPGPEPFTVFSVSAGTTAAQLLHQLLATIKGTESCAADYFLMEEKSFISKEKSECRKPPFQRVIGPEEGLVQLLNSWFPEEGYVGRIIFKTREENLNERNVFQEAKEEAALSSEDDSFFVQVHDVSPEQPRTVIKAPRLSTAQDVIQQTLCKAKYSYSILSNPNPSDYVLLEEVTKEPANKKSSTSKPSQRILSDQECVFQAQSKWKGAGKFILKLKEQVQAARDDKRRGISFTSELKKLTKSSKQYRGFVSDSSQGREDRAACALAFSDIME</sequence>
<dbReference type="Pfam" id="PF00617">
    <property type="entry name" value="RasGEF"/>
    <property type="match status" value="1"/>
</dbReference>
<comment type="function">
    <text evidence="21">The production of the second messenger molecules diacylglycerol (DAG) and inositol 1,4,5-trisphosphate (IP3) is mediated by activated phosphatidylinositol-specific phospholipase C enzymes. PLCE1 is a bifunctional enzyme which also regulates small GTPases of the Ras superfamily through its Ras guanine-exchange factor (RasGEF) activity. As an effector of heterotrimeric and small G-protein, it may play a role in cell survival, cell growth, actin organization and T-cell activation. In podocytes, is involved in the regulation of lamellipodia formation. Acts downstream of AVIL to allow ARP2/3 complex assembly.</text>
</comment>
<dbReference type="PANTHER" id="PTHR10336:SF6">
    <property type="entry name" value="1-PHOSPHATIDYLINOSITOL 4,5-BISPHOSPHATE PHOSPHODIESTERASE EPSILON-1"/>
    <property type="match status" value="1"/>
</dbReference>
<dbReference type="Proteomes" id="UP000694408">
    <property type="component" value="Unplaced"/>
</dbReference>
<dbReference type="Gene3D" id="3.10.20.90">
    <property type="entry name" value="Phosphatidylinositol 3-kinase Catalytic Subunit, Chain A, domain 1"/>
    <property type="match status" value="2"/>
</dbReference>
<evidence type="ECO:0000256" key="4">
    <source>
        <dbReference type="ARBA" id="ARBA00004394"/>
    </source>
</evidence>
<dbReference type="GO" id="GO:0046488">
    <property type="term" value="P:phosphatidylinositol metabolic process"/>
    <property type="evidence" value="ECO:0007669"/>
    <property type="project" value="TreeGrafter"/>
</dbReference>
<evidence type="ECO:0000256" key="11">
    <source>
        <dbReference type="ARBA" id="ARBA00022723"/>
    </source>
</evidence>
<evidence type="ECO:0000256" key="8">
    <source>
        <dbReference type="ARBA" id="ARBA00022490"/>
    </source>
</evidence>
<evidence type="ECO:0000256" key="15">
    <source>
        <dbReference type="ARBA" id="ARBA00022963"/>
    </source>
</evidence>
<evidence type="ECO:0000256" key="13">
    <source>
        <dbReference type="ARBA" id="ARBA00022801"/>
    </source>
</evidence>
<dbReference type="SMART" id="SM00314">
    <property type="entry name" value="RA"/>
    <property type="match status" value="2"/>
</dbReference>
<dbReference type="Pfam" id="PF00168">
    <property type="entry name" value="C2"/>
    <property type="match status" value="1"/>
</dbReference>
<evidence type="ECO:0000256" key="7">
    <source>
        <dbReference type="ARBA" id="ARBA00022475"/>
    </source>
</evidence>
<dbReference type="SUPFAM" id="SSF47473">
    <property type="entry name" value="EF-hand"/>
    <property type="match status" value="1"/>
</dbReference>
<dbReference type="Gene3D" id="1.10.238.10">
    <property type="entry name" value="EF-hand"/>
    <property type="match status" value="1"/>
</dbReference>
<keyword evidence="17 23" id="KW-0443">Lipid metabolism</keyword>
<dbReference type="InterPro" id="IPR036964">
    <property type="entry name" value="RASGEF_cat_dom_sf"/>
</dbReference>
<evidence type="ECO:0000259" key="28">
    <source>
        <dbReference type="PROSITE" id="PS50200"/>
    </source>
</evidence>
<dbReference type="InterPro" id="IPR028398">
    <property type="entry name" value="PLC-epsilon1_RA2"/>
</dbReference>
<dbReference type="Pfam" id="PF00788">
    <property type="entry name" value="RA"/>
    <property type="match status" value="1"/>
</dbReference>
<feature type="region of interest" description="Disordered" evidence="24">
    <location>
        <begin position="755"/>
        <end position="774"/>
    </location>
</feature>
<evidence type="ECO:0000256" key="14">
    <source>
        <dbReference type="ARBA" id="ARBA00022837"/>
    </source>
</evidence>
<feature type="compositionally biased region" description="Low complexity" evidence="24">
    <location>
        <begin position="1135"/>
        <end position="1146"/>
    </location>
</feature>
<feature type="region of interest" description="Disordered" evidence="24">
    <location>
        <begin position="1517"/>
        <end position="1541"/>
    </location>
</feature>
<keyword evidence="30" id="KW-1185">Reference proteome</keyword>
<dbReference type="GO" id="GO:0004435">
    <property type="term" value="F:phosphatidylinositol-4,5-bisphosphate phospholipase C activity"/>
    <property type="evidence" value="ECO:0007669"/>
    <property type="project" value="UniProtKB-EC"/>
</dbReference>
<evidence type="ECO:0000256" key="21">
    <source>
        <dbReference type="ARBA" id="ARBA00059831"/>
    </source>
</evidence>
<dbReference type="Ensembl" id="ENSJHYT00000029201.1">
    <property type="protein sequence ID" value="ENSJHYP00000024223.1"/>
    <property type="gene ID" value="ENSJHYG00000018179.1"/>
</dbReference>
<dbReference type="GO" id="GO:0000139">
    <property type="term" value="C:Golgi membrane"/>
    <property type="evidence" value="ECO:0007669"/>
    <property type="project" value="UniProtKB-SubCell"/>
</dbReference>
<dbReference type="SMART" id="SM00148">
    <property type="entry name" value="PLCXc"/>
    <property type="match status" value="1"/>
</dbReference>
<dbReference type="FunFam" id="3.20.20.190:FF:000090">
    <property type="entry name" value="Phosphoinositide phospholipase C"/>
    <property type="match status" value="1"/>
</dbReference>
<feature type="compositionally biased region" description="Acidic residues" evidence="24">
    <location>
        <begin position="1529"/>
        <end position="1541"/>
    </location>
</feature>
<dbReference type="GO" id="GO:0005829">
    <property type="term" value="C:cytosol"/>
    <property type="evidence" value="ECO:0007669"/>
    <property type="project" value="UniProtKB-SubCell"/>
</dbReference>
<keyword evidence="7" id="KW-1003">Cell membrane</keyword>
<dbReference type="InterPro" id="IPR035892">
    <property type="entry name" value="C2_domain_sf"/>
</dbReference>
<dbReference type="InterPro" id="IPR011992">
    <property type="entry name" value="EF-hand-dom_pair"/>
</dbReference>
<evidence type="ECO:0000256" key="18">
    <source>
        <dbReference type="ARBA" id="ARBA00023136"/>
    </source>
</evidence>
<organism evidence="29 30">
    <name type="scientific">Junco hyemalis</name>
    <name type="common">Dark-eyed junco</name>
    <dbReference type="NCBI Taxonomy" id="40217"/>
    <lineage>
        <taxon>Eukaryota</taxon>
        <taxon>Metazoa</taxon>
        <taxon>Chordata</taxon>
        <taxon>Craniata</taxon>
        <taxon>Vertebrata</taxon>
        <taxon>Euteleostomi</taxon>
        <taxon>Archelosauria</taxon>
        <taxon>Archosauria</taxon>
        <taxon>Dinosauria</taxon>
        <taxon>Saurischia</taxon>
        <taxon>Theropoda</taxon>
        <taxon>Coelurosauria</taxon>
        <taxon>Aves</taxon>
        <taxon>Neognathae</taxon>
        <taxon>Neoaves</taxon>
        <taxon>Telluraves</taxon>
        <taxon>Australaves</taxon>
        <taxon>Passeriformes</taxon>
        <taxon>Passerellidae</taxon>
        <taxon>Junco</taxon>
    </lineage>
</organism>
<dbReference type="PROSITE" id="PS50008">
    <property type="entry name" value="PIPLC_Y_DOMAIN"/>
    <property type="match status" value="1"/>
</dbReference>
<keyword evidence="20" id="KW-0966">Cell projection</keyword>
<dbReference type="PROSITE" id="PS50007">
    <property type="entry name" value="PIPLC_X_DOMAIN"/>
    <property type="match status" value="1"/>
</dbReference>
<evidence type="ECO:0000256" key="24">
    <source>
        <dbReference type="SAM" id="MobiDB-lite"/>
    </source>
</evidence>
<evidence type="ECO:0000256" key="10">
    <source>
        <dbReference type="ARBA" id="ARBA00022658"/>
    </source>
</evidence>
<dbReference type="FunFam" id="1.10.238.10:FF:000092">
    <property type="entry name" value="Phosphoinositide phospholipase C"/>
    <property type="match status" value="1"/>
</dbReference>
<evidence type="ECO:0000313" key="30">
    <source>
        <dbReference type="Proteomes" id="UP000694408"/>
    </source>
</evidence>
<dbReference type="CDD" id="cd08596">
    <property type="entry name" value="PI-PLCc_epsilon"/>
    <property type="match status" value="1"/>
</dbReference>
<accession>A0A8C5JVD0</accession>
<keyword evidence="19" id="KW-0807">Transducer</keyword>
<feature type="domain" description="PI-PLC Y-box" evidence="26">
    <location>
        <begin position="1706"/>
        <end position="1796"/>
    </location>
</feature>
<keyword evidence="11" id="KW-0479">Metal-binding</keyword>
<dbReference type="Gene3D" id="3.20.20.190">
    <property type="entry name" value="Phosphatidylinositol (PI) phosphodiesterase"/>
    <property type="match status" value="1"/>
</dbReference>
<evidence type="ECO:0000256" key="23">
    <source>
        <dbReference type="RuleBase" id="RU361133"/>
    </source>
</evidence>
<dbReference type="GO" id="GO:0007265">
    <property type="term" value="P:Ras protein signal transduction"/>
    <property type="evidence" value="ECO:0007669"/>
    <property type="project" value="UniProtKB-ARBA"/>
</dbReference>
<dbReference type="SMART" id="SM00149">
    <property type="entry name" value="PLCYc"/>
    <property type="match status" value="1"/>
</dbReference>
<dbReference type="InterPro" id="IPR000159">
    <property type="entry name" value="RA_dom"/>
</dbReference>
<evidence type="ECO:0000256" key="5">
    <source>
        <dbReference type="ARBA" id="ARBA00004510"/>
    </source>
</evidence>
<keyword evidence="10 22" id="KW-0344">Guanine-nucleotide releasing factor</keyword>
<dbReference type="GO" id="GO:0005886">
    <property type="term" value="C:plasma membrane"/>
    <property type="evidence" value="ECO:0007669"/>
    <property type="project" value="UniProtKB-SubCell"/>
</dbReference>
<dbReference type="PANTHER" id="PTHR10336">
    <property type="entry name" value="PHOSPHOINOSITIDE-SPECIFIC PHOSPHOLIPASE C FAMILY PROTEIN"/>
    <property type="match status" value="1"/>
</dbReference>
<dbReference type="InterPro" id="IPR001192">
    <property type="entry name" value="PI-PLC_fam"/>
</dbReference>
<evidence type="ECO:0000256" key="1">
    <source>
        <dbReference type="ARBA" id="ARBA00001195"/>
    </source>
</evidence>
<evidence type="ECO:0000259" key="25">
    <source>
        <dbReference type="PROSITE" id="PS50004"/>
    </source>
</evidence>
<feature type="domain" description="Ras-associating" evidence="28">
    <location>
        <begin position="2087"/>
        <end position="2190"/>
    </location>
</feature>
<feature type="region of interest" description="Disordered" evidence="24">
    <location>
        <begin position="1124"/>
        <end position="1146"/>
    </location>
</feature>
<evidence type="ECO:0000256" key="19">
    <source>
        <dbReference type="ARBA" id="ARBA00023224"/>
    </source>
</evidence>
<dbReference type="SUPFAM" id="SSF51695">
    <property type="entry name" value="PLC-like phosphodiesterases"/>
    <property type="match status" value="1"/>
</dbReference>
<dbReference type="InterPro" id="IPR015359">
    <property type="entry name" value="PLC_EF-hand-like"/>
</dbReference>
<dbReference type="PRINTS" id="PR00390">
    <property type="entry name" value="PHPHLIPASEC"/>
</dbReference>
<keyword evidence="13 23" id="KW-0378">Hydrolase</keyword>
<evidence type="ECO:0000256" key="20">
    <source>
        <dbReference type="ARBA" id="ARBA00023273"/>
    </source>
</evidence>
<dbReference type="CDD" id="cd00275">
    <property type="entry name" value="C2_PLC_like"/>
    <property type="match status" value="1"/>
</dbReference>
<evidence type="ECO:0000256" key="6">
    <source>
        <dbReference type="ARBA" id="ARBA00004514"/>
    </source>
</evidence>
<evidence type="ECO:0000259" key="27">
    <source>
        <dbReference type="PROSITE" id="PS50009"/>
    </source>
</evidence>
<dbReference type="GO" id="GO:0005085">
    <property type="term" value="F:guanyl-nucleotide exchange factor activity"/>
    <property type="evidence" value="ECO:0007669"/>
    <property type="project" value="UniProtKB-KW"/>
</dbReference>
<reference evidence="29" key="2">
    <citation type="submission" date="2025-09" db="UniProtKB">
        <authorList>
            <consortium name="Ensembl"/>
        </authorList>
    </citation>
    <scope>IDENTIFICATION</scope>
</reference>
<dbReference type="GO" id="GO:0046872">
    <property type="term" value="F:metal ion binding"/>
    <property type="evidence" value="ECO:0007669"/>
    <property type="project" value="UniProtKB-KW"/>
</dbReference>
<dbReference type="PROSITE" id="PS50200">
    <property type="entry name" value="RA"/>
    <property type="match status" value="1"/>
</dbReference>
<dbReference type="GO" id="GO:0031267">
    <property type="term" value="F:small GTPase binding"/>
    <property type="evidence" value="ECO:0007669"/>
    <property type="project" value="UniProtKB-ARBA"/>
</dbReference>
<dbReference type="FunFam" id="3.10.20.90:FF:000086">
    <property type="entry name" value="Phosphoinositide phospholipase C"/>
    <property type="match status" value="1"/>
</dbReference>
<feature type="compositionally biased region" description="Polar residues" evidence="24">
    <location>
        <begin position="1519"/>
        <end position="1528"/>
    </location>
</feature>
<dbReference type="SUPFAM" id="SSF49562">
    <property type="entry name" value="C2 domain (Calcium/lipid-binding domain, CaLB)"/>
    <property type="match status" value="1"/>
</dbReference>
<keyword evidence="12" id="KW-0677">Repeat</keyword>
<dbReference type="Pfam" id="PF09279">
    <property type="entry name" value="EF-hand_like"/>
    <property type="match status" value="1"/>
</dbReference>
<comment type="catalytic activity">
    <reaction evidence="1 23">
        <text>a 1,2-diacyl-sn-glycero-3-phospho-(1D-myo-inositol-4,5-bisphosphate) + H2O = 1D-myo-inositol 1,4,5-trisphosphate + a 1,2-diacyl-sn-glycerol + H(+)</text>
        <dbReference type="Rhea" id="RHEA:33179"/>
        <dbReference type="ChEBI" id="CHEBI:15377"/>
        <dbReference type="ChEBI" id="CHEBI:15378"/>
        <dbReference type="ChEBI" id="CHEBI:17815"/>
        <dbReference type="ChEBI" id="CHEBI:58456"/>
        <dbReference type="ChEBI" id="CHEBI:203600"/>
        <dbReference type="EC" id="3.1.4.11"/>
    </reaction>
</comment>
<dbReference type="PROSITE" id="PS50004">
    <property type="entry name" value="C2"/>
    <property type="match status" value="1"/>
</dbReference>
<dbReference type="Pfam" id="PF00387">
    <property type="entry name" value="PI-PLC-Y"/>
    <property type="match status" value="1"/>
</dbReference>
<feature type="region of interest" description="Disordered" evidence="24">
    <location>
        <begin position="1633"/>
        <end position="1673"/>
    </location>
</feature>
<proteinExistence type="predicted"/>
<keyword evidence="15 23" id="KW-0442">Lipid degradation</keyword>
<evidence type="ECO:0000256" key="9">
    <source>
        <dbReference type="ARBA" id="ARBA00022553"/>
    </source>
</evidence>